<comment type="similarity">
    <text evidence="1">Belongs to the PPR family. P subfamily.</text>
</comment>
<feature type="repeat" description="PPR" evidence="3">
    <location>
        <begin position="6"/>
        <end position="40"/>
    </location>
</feature>
<evidence type="ECO:0000256" key="2">
    <source>
        <dbReference type="ARBA" id="ARBA00022737"/>
    </source>
</evidence>
<reference evidence="4 5" key="1">
    <citation type="submission" date="2024-01" db="EMBL/GenBank/DDBJ databases">
        <title>Genome assemblies of Stephania.</title>
        <authorList>
            <person name="Yang L."/>
        </authorList>
    </citation>
    <scope>NUCLEOTIDE SEQUENCE [LARGE SCALE GENOMIC DNA]</scope>
    <source>
        <strain evidence="4">YNDBR</strain>
        <tissue evidence="4">Leaf</tissue>
    </source>
</reference>
<protein>
    <recommendedName>
        <fullName evidence="6">Pentatricopeptide repeat-containing protein</fullName>
    </recommendedName>
</protein>
<dbReference type="InterPro" id="IPR011990">
    <property type="entry name" value="TPR-like_helical_dom_sf"/>
</dbReference>
<evidence type="ECO:0000313" key="5">
    <source>
        <dbReference type="Proteomes" id="UP001420932"/>
    </source>
</evidence>
<accession>A0AAP0L3C4</accession>
<keyword evidence="2" id="KW-0677">Repeat</keyword>
<evidence type="ECO:0000256" key="3">
    <source>
        <dbReference type="PROSITE-ProRule" id="PRU00708"/>
    </source>
</evidence>
<dbReference type="PANTHER" id="PTHR47941">
    <property type="entry name" value="PENTATRICOPEPTIDE REPEAT-CONTAINING PROTEIN 3, MITOCHONDRIAL"/>
    <property type="match status" value="1"/>
</dbReference>
<dbReference type="Gene3D" id="1.25.40.10">
    <property type="entry name" value="Tetratricopeptide repeat domain"/>
    <property type="match status" value="1"/>
</dbReference>
<sequence length="60" mass="6746">MLLIQIRLHTTIMIDGYCKMGELGEASKLLVKMLDNGIAPDVVTYNTLTSGFCKERRVED</sequence>
<evidence type="ECO:0000313" key="4">
    <source>
        <dbReference type="EMBL" id="KAK9162948.1"/>
    </source>
</evidence>
<evidence type="ECO:0008006" key="6">
    <source>
        <dbReference type="Google" id="ProtNLM"/>
    </source>
</evidence>
<dbReference type="NCBIfam" id="TIGR00756">
    <property type="entry name" value="PPR"/>
    <property type="match status" value="2"/>
</dbReference>
<dbReference type="PROSITE" id="PS51375">
    <property type="entry name" value="PPR"/>
    <property type="match status" value="1"/>
</dbReference>
<organism evidence="4 5">
    <name type="scientific">Stephania yunnanensis</name>
    <dbReference type="NCBI Taxonomy" id="152371"/>
    <lineage>
        <taxon>Eukaryota</taxon>
        <taxon>Viridiplantae</taxon>
        <taxon>Streptophyta</taxon>
        <taxon>Embryophyta</taxon>
        <taxon>Tracheophyta</taxon>
        <taxon>Spermatophyta</taxon>
        <taxon>Magnoliopsida</taxon>
        <taxon>Ranunculales</taxon>
        <taxon>Menispermaceae</taxon>
        <taxon>Menispermoideae</taxon>
        <taxon>Cissampelideae</taxon>
        <taxon>Stephania</taxon>
    </lineage>
</organism>
<gene>
    <name evidence="4" type="ORF">Syun_003850</name>
</gene>
<dbReference type="InterPro" id="IPR002885">
    <property type="entry name" value="PPR_rpt"/>
</dbReference>
<dbReference type="Proteomes" id="UP001420932">
    <property type="component" value="Unassembled WGS sequence"/>
</dbReference>
<dbReference type="AlphaFoldDB" id="A0AAP0L3C4"/>
<dbReference type="EMBL" id="JBBNAF010000002">
    <property type="protein sequence ID" value="KAK9162948.1"/>
    <property type="molecule type" value="Genomic_DNA"/>
</dbReference>
<evidence type="ECO:0000256" key="1">
    <source>
        <dbReference type="ARBA" id="ARBA00007626"/>
    </source>
</evidence>
<comment type="caution">
    <text evidence="4">The sequence shown here is derived from an EMBL/GenBank/DDBJ whole genome shotgun (WGS) entry which is preliminary data.</text>
</comment>
<name>A0AAP0L3C4_9MAGN</name>
<keyword evidence="5" id="KW-1185">Reference proteome</keyword>
<dbReference type="Pfam" id="PF13041">
    <property type="entry name" value="PPR_2"/>
    <property type="match status" value="1"/>
</dbReference>
<proteinExistence type="inferred from homology"/>